<comment type="caution">
    <text evidence="6">The sequence shown here is derived from an EMBL/GenBank/DDBJ whole genome shotgun (WGS) entry which is preliminary data.</text>
</comment>
<dbReference type="Proteomes" id="UP001165090">
    <property type="component" value="Unassembled WGS sequence"/>
</dbReference>
<feature type="non-terminal residue" evidence="6">
    <location>
        <position position="1"/>
    </location>
</feature>
<dbReference type="InterPro" id="IPR001478">
    <property type="entry name" value="PDZ"/>
</dbReference>
<keyword evidence="3" id="KW-0378">Hydrolase</keyword>
<dbReference type="PANTHER" id="PTHR43343">
    <property type="entry name" value="PEPTIDASE S12"/>
    <property type="match status" value="1"/>
</dbReference>
<dbReference type="InterPro" id="IPR001940">
    <property type="entry name" value="Peptidase_S1C"/>
</dbReference>
<proteinExistence type="inferred from homology"/>
<protein>
    <recommendedName>
        <fullName evidence="5">PDZ domain-containing protein</fullName>
    </recommendedName>
</protein>
<dbReference type="Pfam" id="PF13365">
    <property type="entry name" value="Trypsin_2"/>
    <property type="match status" value="1"/>
</dbReference>
<keyword evidence="7" id="KW-1185">Reference proteome</keyword>
<dbReference type="PROSITE" id="PS50106">
    <property type="entry name" value="PDZ"/>
    <property type="match status" value="1"/>
</dbReference>
<dbReference type="SUPFAM" id="SSF50494">
    <property type="entry name" value="Trypsin-like serine proteases"/>
    <property type="match status" value="1"/>
</dbReference>
<dbReference type="PRINTS" id="PR00834">
    <property type="entry name" value="PROTEASES2C"/>
</dbReference>
<dbReference type="InterPro" id="IPR009003">
    <property type="entry name" value="Peptidase_S1_PA"/>
</dbReference>
<evidence type="ECO:0000259" key="5">
    <source>
        <dbReference type="PROSITE" id="PS50106"/>
    </source>
</evidence>
<keyword evidence="4" id="KW-1133">Transmembrane helix</keyword>
<dbReference type="InterPro" id="IPR039382">
    <property type="entry name" value="DEGP1/8_PDZ_dom"/>
</dbReference>
<evidence type="ECO:0000256" key="1">
    <source>
        <dbReference type="ARBA" id="ARBA00010541"/>
    </source>
</evidence>
<reference evidence="6 7" key="1">
    <citation type="journal article" date="2023" name="IScience">
        <title>Expanded male sex-determining region conserved during the evolution of homothallism in the green alga Volvox.</title>
        <authorList>
            <person name="Yamamoto K."/>
            <person name="Matsuzaki R."/>
            <person name="Mahakham W."/>
            <person name="Heman W."/>
            <person name="Sekimoto H."/>
            <person name="Kawachi M."/>
            <person name="Minakuchi Y."/>
            <person name="Toyoda A."/>
            <person name="Nozaki H."/>
        </authorList>
    </citation>
    <scope>NUCLEOTIDE SEQUENCE [LARGE SCALE GENOMIC DNA]</scope>
    <source>
        <strain evidence="6 7">NIES-4468</strain>
    </source>
</reference>
<dbReference type="SMART" id="SM00228">
    <property type="entry name" value="PDZ"/>
    <property type="match status" value="1"/>
</dbReference>
<evidence type="ECO:0000256" key="2">
    <source>
        <dbReference type="ARBA" id="ARBA00022670"/>
    </source>
</evidence>
<keyword evidence="4" id="KW-0812">Transmembrane</keyword>
<dbReference type="Gene3D" id="2.30.42.10">
    <property type="match status" value="1"/>
</dbReference>
<dbReference type="CDD" id="cd00990">
    <property type="entry name" value="cpPDZ_AtDEGP1-like"/>
    <property type="match status" value="1"/>
</dbReference>
<feature type="transmembrane region" description="Helical" evidence="4">
    <location>
        <begin position="165"/>
        <end position="190"/>
    </location>
</feature>
<dbReference type="SUPFAM" id="SSF50156">
    <property type="entry name" value="PDZ domain-like"/>
    <property type="match status" value="1"/>
</dbReference>
<dbReference type="PANTHER" id="PTHR43343:SF2">
    <property type="entry name" value="PDZ DOMAIN-CONTAINING PROTEIN"/>
    <property type="match status" value="1"/>
</dbReference>
<dbReference type="InterPro" id="IPR051201">
    <property type="entry name" value="Chloro_Bact_Ser_Proteases"/>
</dbReference>
<evidence type="ECO:0000256" key="4">
    <source>
        <dbReference type="SAM" id="Phobius"/>
    </source>
</evidence>
<sequence length="588" mass="62428">GMKSTFLKRICGHLCSSPSCIVSIHTQVTDDLVATPTIGLLAWTFERINAKVLLKPDRLPAFLQIEEHSSVKRFGRALVATIMLQKRDRVWSPSPSLRRTAPSMSLLRNSSPLLMAHCRALTPWSCAGWRSLTDPHSLTSVCAYSHTRSANQELRSEGLRISGSAVLLAAGAVLSVLLGSGVGFTGGLLAPPMARADPALEKAGSGIETEGRGATASPPRDVQLQRNLDPMTMQLPETPPYLTPEEVRAIRIFARNTPSVVNVTNIQQIAIQNGYWSLDVQKIPAGFGSGFVWDDKGHIVTNFHVIRDADEVKVTLLDQSTYSARVVGGDADKDVAVLQLQGVAPEKLLQLHPVTLGSSAGLLVGQRVFAIGNPLGLEHTLTSGIVSGLNRELSTGTFTIKGLVQTDAAINPGNSGGVLLDSAGRVIGINTAIADPSGKGASSGVGFALPIDSVKGLVEQILAYGRVLRPVLGVTLAPPQVLKQLGQPGVLILEVPRGSPAEKAGLKPTTRDRFSGALVLGDIVTAIDGRPVKNYSDLVDILDDKRVGDTVKVDILRSQTDNLFASGAARKMTIRVTLGERGQVNVTE</sequence>
<comment type="similarity">
    <text evidence="1">Belongs to the peptidase S1C family.</text>
</comment>
<organism evidence="6 7">
    <name type="scientific">Volvox africanus</name>
    <dbReference type="NCBI Taxonomy" id="51714"/>
    <lineage>
        <taxon>Eukaryota</taxon>
        <taxon>Viridiplantae</taxon>
        <taxon>Chlorophyta</taxon>
        <taxon>core chlorophytes</taxon>
        <taxon>Chlorophyceae</taxon>
        <taxon>CS clade</taxon>
        <taxon>Chlamydomonadales</taxon>
        <taxon>Volvocaceae</taxon>
        <taxon>Volvox</taxon>
    </lineage>
</organism>
<keyword evidence="2" id="KW-0645">Protease</keyword>
<keyword evidence="4" id="KW-0472">Membrane</keyword>
<gene>
    <name evidence="6" type="ORF">VaNZ11_000425</name>
</gene>
<dbReference type="EMBL" id="BSDZ01000003">
    <property type="protein sequence ID" value="GLI58682.1"/>
    <property type="molecule type" value="Genomic_DNA"/>
</dbReference>
<accession>A0ABQ5RM60</accession>
<evidence type="ECO:0000313" key="6">
    <source>
        <dbReference type="EMBL" id="GLI58682.1"/>
    </source>
</evidence>
<evidence type="ECO:0000313" key="7">
    <source>
        <dbReference type="Proteomes" id="UP001165090"/>
    </source>
</evidence>
<evidence type="ECO:0000256" key="3">
    <source>
        <dbReference type="ARBA" id="ARBA00022801"/>
    </source>
</evidence>
<dbReference type="Pfam" id="PF13180">
    <property type="entry name" value="PDZ_2"/>
    <property type="match status" value="1"/>
</dbReference>
<name>A0ABQ5RM60_9CHLO</name>
<feature type="domain" description="PDZ" evidence="5">
    <location>
        <begin position="461"/>
        <end position="559"/>
    </location>
</feature>
<dbReference type="Gene3D" id="2.40.10.10">
    <property type="entry name" value="Trypsin-like serine proteases"/>
    <property type="match status" value="2"/>
</dbReference>
<dbReference type="InterPro" id="IPR036034">
    <property type="entry name" value="PDZ_sf"/>
</dbReference>
<dbReference type="InterPro" id="IPR043504">
    <property type="entry name" value="Peptidase_S1_PA_chymotrypsin"/>
</dbReference>